<dbReference type="OMA" id="MAEMISC"/>
<dbReference type="PANTHER" id="PTHR43721:SF9">
    <property type="entry name" value="GTP-BINDING PROTEIN 1"/>
    <property type="match status" value="1"/>
</dbReference>
<proteinExistence type="inferred from homology"/>
<sequence length="617" mass="66624">MEETNGDVDDIASLVDDDVDTADGDVSEGFFGKVDTCPRQTIHRHARRAPGNGRHVRRRLAGEVLSRIKDIARTTGLRRVTAASDVDLACNDDGQLTHLGQEDHTGPIEYKYMLLAPSPDRIENLCTQMNFRLSEGAGQAVYEVIGVRDCGDPAGLSDEDLRASIRTIQTMAEMISCDCFIVGVHRGRLGKTAQLYVTRTSRLDVPADVRICLSGRSGSGKSTLIGVLSSGALDNGVGSARTNVFRHQHELANGLTSCVSRQLIGFDAGGGITNHDALVRSLPSVVAASARLVTLIDLAGHKRHLKTALYGLASQVPDYCCIVIAARDAMDEGSPLPEHLDISVRLRIPVFIIVSKADLVDDAVQVAQHLSARVAVRTQVIETVVTQDLADRCLDLRLIPILVISGKTGVGLPTLRRFLRLLRKPRVWEKRRDDNLFEFHCDEVHDVDRVGTVVSGVVLNGVFEVGQTVKLGPVENGTYVEVMAESIHVHRTNVRRAVAGQAVSVALRGVKRSHVRKGIALIHVDRPPSACTEFTADVTALSPSNPFAVGAQCVVHVSTVSQLCTVVAVHNQSVVFRFAHRAEHVSQGAPLIFRDDRVQGCGFVTGVNVVPSGGSHC</sequence>
<dbReference type="InterPro" id="IPR009000">
    <property type="entry name" value="Transl_B-barrel_sf"/>
</dbReference>
<gene>
    <name evidence="6" type="ORF">PBRA_006607</name>
</gene>
<dbReference type="InterPro" id="IPR004161">
    <property type="entry name" value="EFTu-like_2"/>
</dbReference>
<evidence type="ECO:0008006" key="8">
    <source>
        <dbReference type="Google" id="ProtNLM"/>
    </source>
</evidence>
<dbReference type="InterPro" id="IPR009001">
    <property type="entry name" value="Transl_elong_EF1A/Init_IF2_C"/>
</dbReference>
<dbReference type="SUPFAM" id="SSF50465">
    <property type="entry name" value="EF-Tu/eEF-1alpha/eIF2-gamma C-terminal domain"/>
    <property type="match status" value="1"/>
</dbReference>
<protein>
    <recommendedName>
        <fullName evidence="8">Tr-type G domain-containing protein</fullName>
    </recommendedName>
</protein>
<evidence type="ECO:0000259" key="4">
    <source>
        <dbReference type="Pfam" id="PF00009"/>
    </source>
</evidence>
<dbReference type="Gene3D" id="3.40.50.300">
    <property type="entry name" value="P-loop containing nucleotide triphosphate hydrolases"/>
    <property type="match status" value="1"/>
</dbReference>
<dbReference type="GO" id="GO:0003924">
    <property type="term" value="F:GTPase activity"/>
    <property type="evidence" value="ECO:0007669"/>
    <property type="project" value="InterPro"/>
</dbReference>
<dbReference type="EMBL" id="CDSF01000085">
    <property type="protein sequence ID" value="CEO98493.1"/>
    <property type="molecule type" value="Genomic_DNA"/>
</dbReference>
<dbReference type="Proteomes" id="UP000039324">
    <property type="component" value="Unassembled WGS sequence"/>
</dbReference>
<dbReference type="SUPFAM" id="SSF52540">
    <property type="entry name" value="P-loop containing nucleoside triphosphate hydrolases"/>
    <property type="match status" value="1"/>
</dbReference>
<comment type="similarity">
    <text evidence="1">Belongs to the TRAFAC class translation factor GTPase superfamily. Classic translation factor GTPase family. EF-Tu/EF-1A subfamily.</text>
</comment>
<organism evidence="6 7">
    <name type="scientific">Plasmodiophora brassicae</name>
    <name type="common">Clubroot disease agent</name>
    <dbReference type="NCBI Taxonomy" id="37360"/>
    <lineage>
        <taxon>Eukaryota</taxon>
        <taxon>Sar</taxon>
        <taxon>Rhizaria</taxon>
        <taxon>Endomyxa</taxon>
        <taxon>Phytomyxea</taxon>
        <taxon>Plasmodiophorida</taxon>
        <taxon>Plasmodiophoridae</taxon>
        <taxon>Plasmodiophora</taxon>
    </lineage>
</organism>
<dbReference type="InterPro" id="IPR050055">
    <property type="entry name" value="EF-Tu_GTPase"/>
</dbReference>
<dbReference type="Gene3D" id="2.40.30.10">
    <property type="entry name" value="Translation factors"/>
    <property type="match status" value="1"/>
</dbReference>
<evidence type="ECO:0000313" key="6">
    <source>
        <dbReference type="EMBL" id="CEO98493.1"/>
    </source>
</evidence>
<dbReference type="CDD" id="cd03694">
    <property type="entry name" value="GTPBP_II"/>
    <property type="match status" value="1"/>
</dbReference>
<name>A0A0G4IT13_PLABS</name>
<evidence type="ECO:0000256" key="2">
    <source>
        <dbReference type="ARBA" id="ARBA00022741"/>
    </source>
</evidence>
<dbReference type="AlphaFoldDB" id="A0A0G4IT13"/>
<dbReference type="InterPro" id="IPR000795">
    <property type="entry name" value="T_Tr_GTP-bd_dom"/>
</dbReference>
<dbReference type="InterPro" id="IPR027417">
    <property type="entry name" value="P-loop_NTPase"/>
</dbReference>
<dbReference type="Pfam" id="PF03144">
    <property type="entry name" value="GTP_EFTU_D2"/>
    <property type="match status" value="1"/>
</dbReference>
<evidence type="ECO:0000256" key="3">
    <source>
        <dbReference type="ARBA" id="ARBA00023134"/>
    </source>
</evidence>
<evidence type="ECO:0000259" key="5">
    <source>
        <dbReference type="Pfam" id="PF03144"/>
    </source>
</evidence>
<dbReference type="PANTHER" id="PTHR43721">
    <property type="entry name" value="ELONGATION FACTOR TU-RELATED"/>
    <property type="match status" value="1"/>
</dbReference>
<evidence type="ECO:0000256" key="1">
    <source>
        <dbReference type="ARBA" id="ARBA00007249"/>
    </source>
</evidence>
<keyword evidence="7" id="KW-1185">Reference proteome</keyword>
<keyword evidence="2" id="KW-0547">Nucleotide-binding</keyword>
<evidence type="ECO:0000313" key="7">
    <source>
        <dbReference type="Proteomes" id="UP000039324"/>
    </source>
</evidence>
<feature type="domain" description="Tr-type G" evidence="4">
    <location>
        <begin position="210"/>
        <end position="418"/>
    </location>
</feature>
<reference evidence="6 7" key="1">
    <citation type="submission" date="2015-02" db="EMBL/GenBank/DDBJ databases">
        <authorList>
            <person name="Chooi Y.-H."/>
        </authorList>
    </citation>
    <scope>NUCLEOTIDE SEQUENCE [LARGE SCALE GENOMIC DNA]</scope>
    <source>
        <strain evidence="6">E3</strain>
    </source>
</reference>
<dbReference type="SUPFAM" id="SSF50447">
    <property type="entry name" value="Translation proteins"/>
    <property type="match status" value="1"/>
</dbReference>
<dbReference type="GO" id="GO:0005525">
    <property type="term" value="F:GTP binding"/>
    <property type="evidence" value="ECO:0007669"/>
    <property type="project" value="UniProtKB-KW"/>
</dbReference>
<feature type="domain" description="Translation elongation factor EFTu-like" evidence="5">
    <location>
        <begin position="451"/>
        <end position="518"/>
    </location>
</feature>
<dbReference type="OrthoDB" id="248233at2759"/>
<dbReference type="GO" id="GO:0003746">
    <property type="term" value="F:translation elongation factor activity"/>
    <property type="evidence" value="ECO:0007669"/>
    <property type="project" value="TreeGrafter"/>
</dbReference>
<keyword evidence="3" id="KW-0342">GTP-binding</keyword>
<accession>A0A0G4IT13</accession>
<dbReference type="Pfam" id="PF00009">
    <property type="entry name" value="GTP_EFTU"/>
    <property type="match status" value="1"/>
</dbReference>